<dbReference type="AlphaFoldDB" id="A0A3P7E5V8"/>
<keyword evidence="1" id="KW-0812">Transmembrane</keyword>
<protein>
    <recommendedName>
        <fullName evidence="2">SEA domain-containing protein</fullName>
    </recommendedName>
</protein>
<evidence type="ECO:0000313" key="4">
    <source>
        <dbReference type="Proteomes" id="UP000270924"/>
    </source>
</evidence>
<dbReference type="EMBL" id="UYWW01002706">
    <property type="protein sequence ID" value="VDM12067.1"/>
    <property type="molecule type" value="Genomic_DNA"/>
</dbReference>
<keyword evidence="1" id="KW-1133">Transmembrane helix</keyword>
<dbReference type="OMA" id="NHIYRQS"/>
<dbReference type="InParanoid" id="A0A3P7E5V8"/>
<dbReference type="InterPro" id="IPR036364">
    <property type="entry name" value="SEA_dom_sf"/>
</dbReference>
<gene>
    <name evidence="3" type="ORF">WBA_LOCUS5453</name>
</gene>
<dbReference type="Pfam" id="PF01390">
    <property type="entry name" value="SEA"/>
    <property type="match status" value="1"/>
</dbReference>
<dbReference type="Gene3D" id="3.30.70.960">
    <property type="entry name" value="SEA domain"/>
    <property type="match status" value="1"/>
</dbReference>
<keyword evidence="4" id="KW-1185">Reference proteome</keyword>
<accession>A0A3P7E5V8</accession>
<feature type="domain" description="SEA" evidence="2">
    <location>
        <begin position="72"/>
        <end position="146"/>
    </location>
</feature>
<dbReference type="SUPFAM" id="SSF82671">
    <property type="entry name" value="SEA domain"/>
    <property type="match status" value="1"/>
</dbReference>
<dbReference type="OrthoDB" id="5815108at2759"/>
<dbReference type="InterPro" id="IPR000082">
    <property type="entry name" value="SEA_dom"/>
</dbReference>
<dbReference type="Proteomes" id="UP000270924">
    <property type="component" value="Unassembled WGS sequence"/>
</dbReference>
<name>A0A3P7E5V8_WUCBA</name>
<evidence type="ECO:0000259" key="2">
    <source>
        <dbReference type="Pfam" id="PF01390"/>
    </source>
</evidence>
<reference evidence="3 4" key="1">
    <citation type="submission" date="2018-11" db="EMBL/GenBank/DDBJ databases">
        <authorList>
            <consortium name="Pathogen Informatics"/>
        </authorList>
    </citation>
    <scope>NUCLEOTIDE SEQUENCE [LARGE SCALE GENOMIC DNA]</scope>
</reference>
<evidence type="ECO:0000256" key="1">
    <source>
        <dbReference type="SAM" id="Phobius"/>
    </source>
</evidence>
<feature type="transmembrane region" description="Helical" evidence="1">
    <location>
        <begin position="29"/>
        <end position="49"/>
    </location>
</feature>
<sequence length="184" mass="21325">MRISNTLLQFFFFLNFQSDEISPRHKTKLIMWLMLLFVLVGMVLIVLILTMSKMQAVSSTSFHPLRRLEGHFLVTEGPLLKFDGKLLQKNTDQFIIHASKIQRQLNHIYRQSGCGLIYVDSEVIKFRFVPAVPALSVTFILKIRSDLNIDVFNFLSILRNYVRARGFDGNAIDDQSISLEIKRF</sequence>
<keyword evidence="1" id="KW-0472">Membrane</keyword>
<evidence type="ECO:0000313" key="3">
    <source>
        <dbReference type="EMBL" id="VDM12067.1"/>
    </source>
</evidence>
<proteinExistence type="predicted"/>
<organism evidence="3 4">
    <name type="scientific">Wuchereria bancrofti</name>
    <dbReference type="NCBI Taxonomy" id="6293"/>
    <lineage>
        <taxon>Eukaryota</taxon>
        <taxon>Metazoa</taxon>
        <taxon>Ecdysozoa</taxon>
        <taxon>Nematoda</taxon>
        <taxon>Chromadorea</taxon>
        <taxon>Rhabditida</taxon>
        <taxon>Spirurina</taxon>
        <taxon>Spiruromorpha</taxon>
        <taxon>Filarioidea</taxon>
        <taxon>Onchocercidae</taxon>
        <taxon>Wuchereria</taxon>
    </lineage>
</organism>